<dbReference type="EMBL" id="BLXT01007037">
    <property type="protein sequence ID" value="GFO36021.1"/>
    <property type="molecule type" value="Genomic_DNA"/>
</dbReference>
<reference evidence="1 2" key="1">
    <citation type="journal article" date="2021" name="Elife">
        <title>Chloroplast acquisition without the gene transfer in kleptoplastic sea slugs, Plakobranchus ocellatus.</title>
        <authorList>
            <person name="Maeda T."/>
            <person name="Takahashi S."/>
            <person name="Yoshida T."/>
            <person name="Shimamura S."/>
            <person name="Takaki Y."/>
            <person name="Nagai Y."/>
            <person name="Toyoda A."/>
            <person name="Suzuki Y."/>
            <person name="Arimoto A."/>
            <person name="Ishii H."/>
            <person name="Satoh N."/>
            <person name="Nishiyama T."/>
            <person name="Hasebe M."/>
            <person name="Maruyama T."/>
            <person name="Minagawa J."/>
            <person name="Obokata J."/>
            <person name="Shigenobu S."/>
        </authorList>
    </citation>
    <scope>NUCLEOTIDE SEQUENCE [LARGE SCALE GENOMIC DNA]</scope>
</reference>
<comment type="caution">
    <text evidence="1">The sequence shown here is derived from an EMBL/GenBank/DDBJ whole genome shotgun (WGS) entry which is preliminary data.</text>
</comment>
<evidence type="ECO:0000313" key="1">
    <source>
        <dbReference type="EMBL" id="GFO36021.1"/>
    </source>
</evidence>
<keyword evidence="2" id="KW-1185">Reference proteome</keyword>
<gene>
    <name evidence="1" type="ORF">PoB_006252600</name>
</gene>
<sequence>MANQWQVSPAKLIPFQTVDHSQTPPISSGSSICMADESSHGLIRLALLQCTSGMYFKDGIGDWFRITLGVRQRCLLSPAHFNILLKRIVTDALKDHEEQRWRQNRFKLTFC</sequence>
<protein>
    <submittedName>
        <fullName evidence="1">Uncharacterized protein</fullName>
    </submittedName>
</protein>
<organism evidence="1 2">
    <name type="scientific">Plakobranchus ocellatus</name>
    <dbReference type="NCBI Taxonomy" id="259542"/>
    <lineage>
        <taxon>Eukaryota</taxon>
        <taxon>Metazoa</taxon>
        <taxon>Spiralia</taxon>
        <taxon>Lophotrochozoa</taxon>
        <taxon>Mollusca</taxon>
        <taxon>Gastropoda</taxon>
        <taxon>Heterobranchia</taxon>
        <taxon>Euthyneura</taxon>
        <taxon>Panpulmonata</taxon>
        <taxon>Sacoglossa</taxon>
        <taxon>Placobranchoidea</taxon>
        <taxon>Plakobranchidae</taxon>
        <taxon>Plakobranchus</taxon>
    </lineage>
</organism>
<accession>A0AAV4CVY3</accession>
<dbReference type="Proteomes" id="UP000735302">
    <property type="component" value="Unassembled WGS sequence"/>
</dbReference>
<proteinExistence type="predicted"/>
<dbReference type="AlphaFoldDB" id="A0AAV4CVY3"/>
<name>A0AAV4CVY3_9GAST</name>
<evidence type="ECO:0000313" key="2">
    <source>
        <dbReference type="Proteomes" id="UP000735302"/>
    </source>
</evidence>